<dbReference type="PANTHER" id="PTHR32322:SF2">
    <property type="entry name" value="EAMA DOMAIN-CONTAINING PROTEIN"/>
    <property type="match status" value="1"/>
</dbReference>
<name>G0GAM4_WINT7</name>
<keyword evidence="3 6" id="KW-0812">Transmembrane</keyword>
<feature type="transmembrane region" description="Helical" evidence="6">
    <location>
        <begin position="68"/>
        <end position="85"/>
    </location>
</feature>
<dbReference type="AlphaFoldDB" id="G0GAM4"/>
<evidence type="ECO:0000256" key="4">
    <source>
        <dbReference type="ARBA" id="ARBA00022989"/>
    </source>
</evidence>
<proteinExistence type="inferred from homology"/>
<evidence type="ECO:0000259" key="7">
    <source>
        <dbReference type="Pfam" id="PF00892"/>
    </source>
</evidence>
<evidence type="ECO:0000256" key="6">
    <source>
        <dbReference type="SAM" id="Phobius"/>
    </source>
</evidence>
<dbReference type="RefSeq" id="WP_014624367.1">
    <property type="nucleotide sequence ID" value="NC_017583.1"/>
</dbReference>
<feature type="transmembrane region" description="Helical" evidence="6">
    <location>
        <begin position="210"/>
        <end position="231"/>
    </location>
</feature>
<feature type="domain" description="EamA" evidence="7">
    <location>
        <begin position="151"/>
        <end position="285"/>
    </location>
</feature>
<dbReference type="PANTHER" id="PTHR32322">
    <property type="entry name" value="INNER MEMBRANE TRANSPORTER"/>
    <property type="match status" value="1"/>
</dbReference>
<evidence type="ECO:0000256" key="3">
    <source>
        <dbReference type="ARBA" id="ARBA00022692"/>
    </source>
</evidence>
<keyword evidence="9" id="KW-1185">Reference proteome</keyword>
<feature type="transmembrane region" description="Helical" evidence="6">
    <location>
        <begin position="238"/>
        <end position="262"/>
    </location>
</feature>
<protein>
    <recommendedName>
        <fullName evidence="7">EamA domain-containing protein</fullName>
    </recommendedName>
</protein>
<feature type="transmembrane region" description="Helical" evidence="6">
    <location>
        <begin position="123"/>
        <end position="140"/>
    </location>
</feature>
<evidence type="ECO:0000313" key="9">
    <source>
        <dbReference type="Proteomes" id="UP000007254"/>
    </source>
</evidence>
<dbReference type="SUPFAM" id="SSF103481">
    <property type="entry name" value="Multidrug resistance efflux transporter EmrE"/>
    <property type="match status" value="2"/>
</dbReference>
<dbReference type="Gene3D" id="1.10.3730.20">
    <property type="match status" value="1"/>
</dbReference>
<organism evidence="8 9">
    <name type="scientific">Winmispira thermophila (strain ATCC 700085 / DSM 6578 / Z-1203)</name>
    <name type="common">Spirochaeta thermophila</name>
    <dbReference type="NCBI Taxonomy" id="869211"/>
    <lineage>
        <taxon>Bacteria</taxon>
        <taxon>Pseudomonadati</taxon>
        <taxon>Spirochaetota</taxon>
        <taxon>Spirochaetia</taxon>
        <taxon>Winmispirales</taxon>
        <taxon>Winmispiraceae</taxon>
        <taxon>Winmispira</taxon>
    </lineage>
</organism>
<dbReference type="EMBL" id="CP002903">
    <property type="protein sequence ID" value="AEJ60989.1"/>
    <property type="molecule type" value="Genomic_DNA"/>
</dbReference>
<dbReference type="InterPro" id="IPR000620">
    <property type="entry name" value="EamA_dom"/>
</dbReference>
<comment type="similarity">
    <text evidence="2">Belongs to the EamA transporter family.</text>
</comment>
<sequence>MERDKLIGVAAMLFSVVVWGISFVSTKIALAAFGPMMLAFIRFAMGVGVLALLLRLQGKNFRVSQREVPLLIAGGVIGVTLYFYFENNGLVHLPASDASLIVASIPIVSLLAEVVVFHRRMEVREGIGALLSFAGVYLIVREGLRLTGRPAGYLLMAGAAASWVAYGFLSRPVLERNDRLVVVFWHFVAGTLAFLPFLPTEAQHVELLDGLILVHVVFLGVGCSALAYWTYQVAIHRLGVAVANVFINLIPFITVLAALVVLGEALSPLKWVGGAVVVAGVSLALMPGRKKGAGSAREPAPH</sequence>
<dbReference type="STRING" id="869211.Spith_0710"/>
<gene>
    <name evidence="8" type="ordered locus">Spith_0710</name>
</gene>
<dbReference type="Pfam" id="PF00892">
    <property type="entry name" value="EamA"/>
    <property type="match status" value="2"/>
</dbReference>
<dbReference type="InterPro" id="IPR037185">
    <property type="entry name" value="EmrE-like"/>
</dbReference>
<dbReference type="Proteomes" id="UP000007254">
    <property type="component" value="Chromosome"/>
</dbReference>
<accession>G0GAM4</accession>
<feature type="transmembrane region" description="Helical" evidence="6">
    <location>
        <begin position="7"/>
        <end position="30"/>
    </location>
</feature>
<feature type="transmembrane region" description="Helical" evidence="6">
    <location>
        <begin position="152"/>
        <end position="169"/>
    </location>
</feature>
<feature type="transmembrane region" description="Helical" evidence="6">
    <location>
        <begin position="36"/>
        <end position="56"/>
    </location>
</feature>
<dbReference type="OrthoDB" id="9805239at2"/>
<evidence type="ECO:0000256" key="5">
    <source>
        <dbReference type="ARBA" id="ARBA00023136"/>
    </source>
</evidence>
<keyword evidence="5 6" id="KW-0472">Membrane</keyword>
<feature type="transmembrane region" description="Helical" evidence="6">
    <location>
        <begin position="268"/>
        <end position="287"/>
    </location>
</feature>
<keyword evidence="4 6" id="KW-1133">Transmembrane helix</keyword>
<dbReference type="KEGG" id="stq:Spith_0710"/>
<comment type="subcellular location">
    <subcellularLocation>
        <location evidence="1">Membrane</location>
        <topology evidence="1">Multi-pass membrane protein</topology>
    </subcellularLocation>
</comment>
<feature type="domain" description="EamA" evidence="7">
    <location>
        <begin position="7"/>
        <end position="140"/>
    </location>
</feature>
<feature type="transmembrane region" description="Helical" evidence="6">
    <location>
        <begin position="97"/>
        <end position="116"/>
    </location>
</feature>
<dbReference type="GO" id="GO:0016020">
    <property type="term" value="C:membrane"/>
    <property type="evidence" value="ECO:0007669"/>
    <property type="project" value="UniProtKB-SubCell"/>
</dbReference>
<feature type="transmembrane region" description="Helical" evidence="6">
    <location>
        <begin position="181"/>
        <end position="198"/>
    </location>
</feature>
<reference evidence="8 9" key="1">
    <citation type="submission" date="2011-06" db="EMBL/GenBank/DDBJ databases">
        <title>The complete genome of Spirochaeta thermophila DSM 6578.</title>
        <authorList>
            <consortium name="US DOE Joint Genome Institute (JGI-PGF)"/>
            <person name="Lucas S."/>
            <person name="Lapidus A."/>
            <person name="Bruce D."/>
            <person name="Goodwin L."/>
            <person name="Pitluck S."/>
            <person name="Peters L."/>
            <person name="Kyrpides N."/>
            <person name="Mavromatis K."/>
            <person name="Ivanova N."/>
            <person name="Mikailova N."/>
            <person name="Pagani I."/>
            <person name="Chertkov O."/>
            <person name="Detter J.C."/>
            <person name="Tapia R."/>
            <person name="Han C."/>
            <person name="Land M."/>
            <person name="Hauser L."/>
            <person name="Markowitz V."/>
            <person name="Cheng J.-F."/>
            <person name="Hugenholtz P."/>
            <person name="Woyke T."/>
            <person name="Wu D."/>
            <person name="Spring S."/>
            <person name="Merkhoffer B."/>
            <person name="Schneider S."/>
            <person name="Klenk H.-P."/>
            <person name="Eisen J.A."/>
        </authorList>
    </citation>
    <scope>NUCLEOTIDE SEQUENCE [LARGE SCALE GENOMIC DNA]</scope>
    <source>
        <strain evidence="9">ATCC 700085 / DSM 6578 / Z-1203</strain>
    </source>
</reference>
<dbReference type="HOGENOM" id="CLU_033863_4_1_12"/>
<dbReference type="InterPro" id="IPR050638">
    <property type="entry name" value="AA-Vitamin_Transporters"/>
</dbReference>
<evidence type="ECO:0000256" key="2">
    <source>
        <dbReference type="ARBA" id="ARBA00007362"/>
    </source>
</evidence>
<evidence type="ECO:0000313" key="8">
    <source>
        <dbReference type="EMBL" id="AEJ60989.1"/>
    </source>
</evidence>
<evidence type="ECO:0000256" key="1">
    <source>
        <dbReference type="ARBA" id="ARBA00004141"/>
    </source>
</evidence>